<evidence type="ECO:0000313" key="1">
    <source>
        <dbReference type="EMBL" id="MET3077448.1"/>
    </source>
</evidence>
<organism evidence="1 2">
    <name type="scientific">Pantoea leporis</name>
    <dbReference type="NCBI Taxonomy" id="2933780"/>
    <lineage>
        <taxon>Bacteria</taxon>
        <taxon>Pseudomonadati</taxon>
        <taxon>Pseudomonadota</taxon>
        <taxon>Gammaproteobacteria</taxon>
        <taxon>Enterobacterales</taxon>
        <taxon>Erwiniaceae</taxon>
        <taxon>Pantoea</taxon>
    </lineage>
</organism>
<keyword evidence="2" id="KW-1185">Reference proteome</keyword>
<comment type="caution">
    <text evidence="1">The sequence shown here is derived from an EMBL/GenBank/DDBJ whole genome shotgun (WGS) entry which is preliminary data.</text>
</comment>
<gene>
    <name evidence="1" type="ORF">ABXV16_16965</name>
</gene>
<dbReference type="EMBL" id="JBEWWF010000005">
    <property type="protein sequence ID" value="MET3077448.1"/>
    <property type="molecule type" value="Genomic_DNA"/>
</dbReference>
<dbReference type="RefSeq" id="WP_354467626.1">
    <property type="nucleotide sequence ID" value="NZ_JBEWWF010000005.1"/>
</dbReference>
<protein>
    <submittedName>
        <fullName evidence="1">Uncharacterized protein</fullName>
    </submittedName>
</protein>
<proteinExistence type="predicted"/>
<evidence type="ECO:0000313" key="2">
    <source>
        <dbReference type="Proteomes" id="UP001548992"/>
    </source>
</evidence>
<name>A0ABV2E2D5_9GAMM</name>
<accession>A0ABV2E2D5</accession>
<dbReference type="Proteomes" id="UP001548992">
    <property type="component" value="Unassembled WGS sequence"/>
</dbReference>
<sequence>MSHLLKTPAARDWINGIIKKKTSKIFGKIKGAVIWTDEKNEEGHYVVPIAPLNLIDEINTNPLILLNGHDPGKPIGQIIKSAYFESEKGVGFIAAVVGFYAGGQILEFNELNLELNETVKYPSELPELPDNTRIDFAVDPREVDAEWLEKVTSISPVPVKHIELSHNSSEILQELIRVGLPYLVLVWNPFTTAIASEAGKNVYAGFNKWTRELLRKLAEKRAPILSIQSFQQECQVSFLFRGKDINLNYRAHDSLPGAAVQAAELISKLSMRNTPARELTYEFDKDSSKWYPSFAILNNNIIVTDTSKLIALEQLPSELSLGISLN</sequence>
<reference evidence="1 2" key="1">
    <citation type="submission" date="2024-07" db="EMBL/GenBank/DDBJ databases">
        <title>Isolation, whole-genome sequencing, and annotation of five antibiotic-resistant bacteria from environmental samples.</title>
        <authorList>
            <person name="Bedore T."/>
            <person name="Hudson A.O."/>
            <person name="Kumar G."/>
        </authorList>
    </citation>
    <scope>NUCLEOTIDE SEQUENCE [LARGE SCALE GENOMIC DNA]</scope>
    <source>
        <strain evidence="1 2">RIT844</strain>
    </source>
</reference>